<dbReference type="PANTHER" id="PTHR10219">
    <property type="entry name" value="GLYCOLIPID TRANSFER PROTEIN-RELATED"/>
    <property type="match status" value="1"/>
</dbReference>
<sequence length="508" mass="56984">MEGQLYKWHGYISGWTQKYFVLQNGSICYYNTKSERDKNQPAKETLNMGLCEIVVDPHSPAQWELRMPVESKVWHLRTESTPERHQWIKALGSAKACLLDTSSLGSFSRSTSVESSSRLLSYDQNLVADDQQGPSSLNGSIHFEPIKENLDTANDSGNGSMNNLLLTSDTSSFVNVNNTDEENNMSQLSNQCEKTIENIRQLQQCLEGQHSSTHIDERIQQVESAVAALSDLMTDCKQMLAEPMDSTDRGQEIDDGIPSEHSEPDHQNLDQSSPPSSDEKSRELSTFFTSCVTDFGDVMSGLVKSENQPLIPTELFLDACQCYMEFFERFAGTLMGPLKTDIQGNIDKITKVINSVPGYKYLQDILSKEIVANQHTGPDTGTQALLWLTRGLRVMCHFLNNCLSEDSDTRGDTSTSLVSSYTKFLAKHHNWMVQRLFKMGLKMIPSFENFKVSMIGEANLQALKASGDTHWEQTAEKAVIEQGLVYSSNMGKVTSLIHDVYQQYNIEV</sequence>
<feature type="compositionally biased region" description="Basic and acidic residues" evidence="5">
    <location>
        <begin position="246"/>
        <end position="268"/>
    </location>
</feature>
<dbReference type="InterPro" id="IPR014830">
    <property type="entry name" value="Glycolipid_transfer_prot_dom"/>
</dbReference>
<evidence type="ECO:0000256" key="2">
    <source>
        <dbReference type="ARBA" id="ARBA00016588"/>
    </source>
</evidence>
<dbReference type="SUPFAM" id="SSF50729">
    <property type="entry name" value="PH domain-like"/>
    <property type="match status" value="1"/>
</dbReference>
<keyword evidence="4" id="KW-0175">Coiled coil</keyword>
<dbReference type="GO" id="GO:1902388">
    <property type="term" value="F:ceramide 1-phosphate transfer activity"/>
    <property type="evidence" value="ECO:0007669"/>
    <property type="project" value="TreeGrafter"/>
</dbReference>
<evidence type="ECO:0000313" key="7">
    <source>
        <dbReference type="EMBL" id="CAB3264939.1"/>
    </source>
</evidence>
<gene>
    <name evidence="7" type="primary">Plekha8-001</name>
</gene>
<comment type="subcellular location">
    <subcellularLocation>
        <location evidence="1">Golgi apparatus</location>
        <location evidence="1">trans-Golgi network membrane</location>
    </subcellularLocation>
</comment>
<evidence type="ECO:0000256" key="5">
    <source>
        <dbReference type="SAM" id="MobiDB-lite"/>
    </source>
</evidence>
<name>A0A6F9DP78_9ASCI</name>
<dbReference type="Pfam" id="PF08718">
    <property type="entry name" value="GLTP"/>
    <property type="match status" value="1"/>
</dbReference>
<evidence type="ECO:0000256" key="1">
    <source>
        <dbReference type="ARBA" id="ARBA00004198"/>
    </source>
</evidence>
<reference evidence="7" key="1">
    <citation type="submission" date="2020-04" db="EMBL/GenBank/DDBJ databases">
        <authorList>
            <person name="Neveu A P."/>
        </authorList>
    </citation>
    <scope>NUCLEOTIDE SEQUENCE</scope>
    <source>
        <tissue evidence="7">Whole embryo</tissue>
    </source>
</reference>
<evidence type="ECO:0000259" key="6">
    <source>
        <dbReference type="PROSITE" id="PS50003"/>
    </source>
</evidence>
<feature type="domain" description="PH" evidence="6">
    <location>
        <begin position="1"/>
        <end position="96"/>
    </location>
</feature>
<dbReference type="InterPro" id="IPR001849">
    <property type="entry name" value="PH_domain"/>
</dbReference>
<dbReference type="GO" id="GO:0005794">
    <property type="term" value="C:Golgi apparatus"/>
    <property type="evidence" value="ECO:0007669"/>
    <property type="project" value="UniProtKB-SubCell"/>
</dbReference>
<evidence type="ECO:0000256" key="4">
    <source>
        <dbReference type="SAM" id="Coils"/>
    </source>
</evidence>
<dbReference type="InterPro" id="IPR036497">
    <property type="entry name" value="GLTP_sf"/>
</dbReference>
<dbReference type="InterPro" id="IPR011993">
    <property type="entry name" value="PH-like_dom_sf"/>
</dbReference>
<dbReference type="GO" id="GO:1902387">
    <property type="term" value="F:ceramide 1-phosphate binding"/>
    <property type="evidence" value="ECO:0007669"/>
    <property type="project" value="TreeGrafter"/>
</dbReference>
<proteinExistence type="evidence at transcript level"/>
<dbReference type="AlphaFoldDB" id="A0A6F9DP78"/>
<dbReference type="GO" id="GO:0016020">
    <property type="term" value="C:membrane"/>
    <property type="evidence" value="ECO:0007669"/>
    <property type="project" value="TreeGrafter"/>
</dbReference>
<feature type="coiled-coil region" evidence="4">
    <location>
        <begin position="178"/>
        <end position="205"/>
    </location>
</feature>
<accession>A0A6F9DP78</accession>
<dbReference type="Pfam" id="PF00169">
    <property type="entry name" value="PH"/>
    <property type="match status" value="1"/>
</dbReference>
<organism evidence="7">
    <name type="scientific">Phallusia mammillata</name>
    <dbReference type="NCBI Taxonomy" id="59560"/>
    <lineage>
        <taxon>Eukaryota</taxon>
        <taxon>Metazoa</taxon>
        <taxon>Chordata</taxon>
        <taxon>Tunicata</taxon>
        <taxon>Ascidiacea</taxon>
        <taxon>Phlebobranchia</taxon>
        <taxon>Ascidiidae</taxon>
        <taxon>Phallusia</taxon>
    </lineage>
</organism>
<dbReference type="PROSITE" id="PS50003">
    <property type="entry name" value="PH_DOMAIN"/>
    <property type="match status" value="1"/>
</dbReference>
<feature type="region of interest" description="Disordered" evidence="5">
    <location>
        <begin position="242"/>
        <end position="283"/>
    </location>
</feature>
<dbReference type="GO" id="GO:0005829">
    <property type="term" value="C:cytosol"/>
    <property type="evidence" value="ECO:0007669"/>
    <property type="project" value="TreeGrafter"/>
</dbReference>
<dbReference type="PANTHER" id="PTHR10219:SF25">
    <property type="entry name" value="PLECKSTRIN HOMOLOGY DOMAIN-CONTAINING FAMILY A MEMBER 8"/>
    <property type="match status" value="1"/>
</dbReference>
<dbReference type="SMART" id="SM00233">
    <property type="entry name" value="PH"/>
    <property type="match status" value="1"/>
</dbReference>
<dbReference type="Gene3D" id="2.30.29.30">
    <property type="entry name" value="Pleckstrin-homology domain (PH domain)/Phosphotyrosine-binding domain (PTB)"/>
    <property type="match status" value="1"/>
</dbReference>
<keyword evidence="3" id="KW-0813">Transport</keyword>
<protein>
    <recommendedName>
        <fullName evidence="2">Pleckstrin homology domain-containing family A member 8</fullName>
    </recommendedName>
</protein>
<dbReference type="SUPFAM" id="SSF110004">
    <property type="entry name" value="Glycolipid transfer protein, GLTP"/>
    <property type="match status" value="1"/>
</dbReference>
<dbReference type="EMBL" id="LR789077">
    <property type="protein sequence ID" value="CAB3264939.1"/>
    <property type="molecule type" value="mRNA"/>
</dbReference>
<evidence type="ECO:0000256" key="3">
    <source>
        <dbReference type="ARBA" id="ARBA00022448"/>
    </source>
</evidence>
<dbReference type="Gene3D" id="1.10.3520.10">
    <property type="entry name" value="Glycolipid transfer protein"/>
    <property type="match status" value="1"/>
</dbReference>